<evidence type="ECO:0000313" key="2">
    <source>
        <dbReference type="EMBL" id="BCQ37298.1"/>
    </source>
</evidence>
<keyword evidence="3" id="KW-1185">Reference proteome</keyword>
<keyword evidence="2" id="KW-0614">Plasmid</keyword>
<reference evidence="2 3" key="1">
    <citation type="submission" date="2021-01" db="EMBL/GenBank/DDBJ databases">
        <title>Complete genome sequence of Erwinia rhapontici MAFF 311153.</title>
        <authorList>
            <person name="Morohoshi T."/>
            <person name="Someya N."/>
        </authorList>
    </citation>
    <scope>NUCLEOTIDE SEQUENCE [LARGE SCALE GENOMIC DNA]</scope>
    <source>
        <strain evidence="2 3">MAFF 311153</strain>
        <plasmid evidence="2 3">pERA53</plasmid>
    </source>
</reference>
<organism evidence="2 3">
    <name type="scientific">Erwinia rhapontici</name>
    <name type="common">Pectobacterium rhapontici</name>
    <dbReference type="NCBI Taxonomy" id="55212"/>
    <lineage>
        <taxon>Bacteria</taxon>
        <taxon>Pseudomonadati</taxon>
        <taxon>Pseudomonadota</taxon>
        <taxon>Gammaproteobacteria</taxon>
        <taxon>Enterobacterales</taxon>
        <taxon>Erwiniaceae</taxon>
        <taxon>Erwinia</taxon>
    </lineage>
</organism>
<gene>
    <name evidence="2" type="ORF">ERHA53_46410</name>
</gene>
<comment type="similarity">
    <text evidence="1">Belongs to the phD/YefM antitoxin family.</text>
</comment>
<evidence type="ECO:0000256" key="1">
    <source>
        <dbReference type="ARBA" id="ARBA00009981"/>
    </source>
</evidence>
<protein>
    <submittedName>
        <fullName evidence="2">Prevent-host-death protein</fullName>
    </submittedName>
</protein>
<sequence>MRVETISHIKKNAATLDVSEPIIVTQNGIPAYVIESYADRQARDSAVALLKLMTLSEKDAAEGKVYSRDQLLASLDN</sequence>
<evidence type="ECO:0000313" key="3">
    <source>
        <dbReference type="Proteomes" id="UP000677515"/>
    </source>
</evidence>
<dbReference type="GeneID" id="99869050"/>
<dbReference type="SUPFAM" id="SSF143120">
    <property type="entry name" value="YefM-like"/>
    <property type="match status" value="1"/>
</dbReference>
<name>A0ABM7N752_ERWRD</name>
<dbReference type="RefSeq" id="WP_133846771.1">
    <property type="nucleotide sequence ID" value="NZ_AP024330.1"/>
</dbReference>
<geneLocation type="plasmid" evidence="2 3">
    <name>pERA53</name>
</geneLocation>
<dbReference type="EMBL" id="AP024330">
    <property type="protein sequence ID" value="BCQ37298.1"/>
    <property type="molecule type" value="Genomic_DNA"/>
</dbReference>
<proteinExistence type="inferred from homology"/>
<accession>A0ABM7N752</accession>
<dbReference type="InterPro" id="IPR036165">
    <property type="entry name" value="YefM-like_sf"/>
</dbReference>
<dbReference type="Proteomes" id="UP000677515">
    <property type="component" value="Plasmid pERA53"/>
</dbReference>